<protein>
    <submittedName>
        <fullName evidence="2">Uncharacterized protein</fullName>
    </submittedName>
</protein>
<dbReference type="AlphaFoldDB" id="A0A4V5N394"/>
<evidence type="ECO:0000256" key="1">
    <source>
        <dbReference type="SAM" id="MobiDB-lite"/>
    </source>
</evidence>
<organism evidence="2 3">
    <name type="scientific">Salinomyces thailandicus</name>
    <dbReference type="NCBI Taxonomy" id="706561"/>
    <lineage>
        <taxon>Eukaryota</taxon>
        <taxon>Fungi</taxon>
        <taxon>Dikarya</taxon>
        <taxon>Ascomycota</taxon>
        <taxon>Pezizomycotina</taxon>
        <taxon>Dothideomycetes</taxon>
        <taxon>Dothideomycetidae</taxon>
        <taxon>Mycosphaerellales</taxon>
        <taxon>Teratosphaeriaceae</taxon>
        <taxon>Salinomyces</taxon>
    </lineage>
</organism>
<dbReference type="Proteomes" id="UP000308549">
    <property type="component" value="Unassembled WGS sequence"/>
</dbReference>
<name>A0A4V5N394_9PEZI</name>
<gene>
    <name evidence="2" type="ORF">B0A50_07772</name>
</gene>
<comment type="caution">
    <text evidence="2">The sequence shown here is derived from an EMBL/GenBank/DDBJ whole genome shotgun (WGS) entry which is preliminary data.</text>
</comment>
<evidence type="ECO:0000313" key="2">
    <source>
        <dbReference type="EMBL" id="TKA22679.1"/>
    </source>
</evidence>
<sequence length="75" mass="7933">MAETSAAGESGPKIDRSTQSRQIAAGDGQMENSLEMNKANKVPTEEASQVAGRQGKGTGTWLLEKLTPGKNSDRK</sequence>
<reference evidence="2 3" key="1">
    <citation type="submission" date="2017-03" db="EMBL/GenBank/DDBJ databases">
        <title>Genomes of endolithic fungi from Antarctica.</title>
        <authorList>
            <person name="Coleine C."/>
            <person name="Masonjones S."/>
            <person name="Stajich J.E."/>
        </authorList>
    </citation>
    <scope>NUCLEOTIDE SEQUENCE [LARGE SCALE GENOMIC DNA]</scope>
    <source>
        <strain evidence="2 3">CCFEE 6315</strain>
    </source>
</reference>
<keyword evidence="3" id="KW-1185">Reference proteome</keyword>
<dbReference type="OrthoDB" id="3928039at2759"/>
<feature type="region of interest" description="Disordered" evidence="1">
    <location>
        <begin position="1"/>
        <end position="75"/>
    </location>
</feature>
<evidence type="ECO:0000313" key="3">
    <source>
        <dbReference type="Proteomes" id="UP000308549"/>
    </source>
</evidence>
<accession>A0A4V5N394</accession>
<dbReference type="EMBL" id="NAJL01000068">
    <property type="protein sequence ID" value="TKA22679.1"/>
    <property type="molecule type" value="Genomic_DNA"/>
</dbReference>
<proteinExistence type="predicted"/>